<protein>
    <recommendedName>
        <fullName evidence="4">CARDB domain-containing protein</fullName>
    </recommendedName>
</protein>
<dbReference type="Gene3D" id="2.60.120.200">
    <property type="match status" value="1"/>
</dbReference>
<gene>
    <name evidence="3" type="ORF">ENV79_04910</name>
</gene>
<proteinExistence type="predicted"/>
<organism evidence="3">
    <name type="scientific">candidate division WOR-3 bacterium</name>
    <dbReference type="NCBI Taxonomy" id="2052148"/>
    <lineage>
        <taxon>Bacteria</taxon>
        <taxon>Bacteria division WOR-3</taxon>
    </lineage>
</organism>
<dbReference type="PANTHER" id="PTHR24412:SF489">
    <property type="entry name" value="RING FINGER DOMAIN AND KELCH REPEAT-CONTAINING PROTEIN DDB_G0271372"/>
    <property type="match status" value="1"/>
</dbReference>
<dbReference type="Gene3D" id="2.120.10.80">
    <property type="entry name" value="Kelch-type beta propeller"/>
    <property type="match status" value="2"/>
</dbReference>
<dbReference type="InterPro" id="IPR015915">
    <property type="entry name" value="Kelch-typ_b-propeller"/>
</dbReference>
<dbReference type="EMBL" id="DTHS01000030">
    <property type="protein sequence ID" value="HHR48959.1"/>
    <property type="molecule type" value="Genomic_DNA"/>
</dbReference>
<evidence type="ECO:0008006" key="4">
    <source>
        <dbReference type="Google" id="ProtNLM"/>
    </source>
</evidence>
<sequence>MKAKNKIIWLSLIIIPFLWANLLNESFSDKKFPPEGWQIYNLDNGIVCWRRSPAKNYTPPACARSRFEKQNRRNDDWLITPQIFPVPGKDTLKFYYRAHNKNFSESLEIWVSISGNKPENFYTRVDAFGFRNREYALRVVPLNNFDSIPIFIAFRNVGLFGVNSCYIDDVSGVALTPYDVGVIEIVSPRKIENPGPIYPEVVIKNFGQEDANNFSLEIAIKNSNNQPVYYTIIDNLYLEANKTLKITASNQWLASVGEYQVIAKTIFSLDKNPYNDQLEKNVLIPANDYHDVGIKEIVYPVGYVPQGWVTPVGIFENCGNCDEEFTGICLIYKDDQLVYGDTLSLSIEKFNSKEIAFEPFNVNEGDYQIIMKAILENDMDLSNNEKTNYFYSDNDFLGGFRDVGLVEILAPTGEYEEGIMVSPQVKIKNYGYHTETFSITFNILKESELAYSQKADVYALGEDEERIVSFPPFPIEEGNFLVVTYLSNLYDQNPTNDTLTGNFLGKKPYVPPPGFSGWVLRRDMPILEYNPKKVGSGAALTFIDNYIYATKGNKSFEFYKYHPHFDKWYKETDIPKGEKNKGVKGGALTSGNNRIYLLKGNGTNEFYAYDLETKNWERLKNLPKKVKEGAAIVYLENEKGKFLYITPGGGTCEFFAYDLEKDTFIFLKDIPKGRLGKGAVKGSALGNFQNQYLYFLKGKSNEFYCYNVYTDSWEEKEPLPFFTPGGVKKKTCGPGAALTTDNEKYIYAFKGNNTNEFCFYDIQNNQWEYLEPLPLEPSNKKVKDGGALVYVNGWIYALKGNKTLELWLFIPPAELYGIKRATTKKGVASLKTIAGEKIKKKDIIIYNTLGRRVGKKLSRGIYFFIEDGKKIKKLINY</sequence>
<dbReference type="InterPro" id="IPR011043">
    <property type="entry name" value="Gal_Oxase/kelch_b-propeller"/>
</dbReference>
<dbReference type="SUPFAM" id="SSF50965">
    <property type="entry name" value="Galactose oxidase, central domain"/>
    <property type="match status" value="1"/>
</dbReference>
<dbReference type="PANTHER" id="PTHR24412">
    <property type="entry name" value="KELCH PROTEIN"/>
    <property type="match status" value="1"/>
</dbReference>
<keyword evidence="2" id="KW-0677">Repeat</keyword>
<keyword evidence="1" id="KW-0880">Kelch repeat</keyword>
<evidence type="ECO:0000256" key="1">
    <source>
        <dbReference type="ARBA" id="ARBA00022441"/>
    </source>
</evidence>
<dbReference type="NCBIfam" id="NF038128">
    <property type="entry name" value="choice_anch_J"/>
    <property type="match status" value="1"/>
</dbReference>
<dbReference type="AlphaFoldDB" id="A0A7V5Y0G2"/>
<comment type="caution">
    <text evidence="3">The sequence shown here is derived from an EMBL/GenBank/DDBJ whole genome shotgun (WGS) entry which is preliminary data.</text>
</comment>
<evidence type="ECO:0000313" key="3">
    <source>
        <dbReference type="EMBL" id="HHR48959.1"/>
    </source>
</evidence>
<name>A0A7V5Y0G2_UNCW3</name>
<accession>A0A7V5Y0G2</accession>
<reference evidence="3" key="1">
    <citation type="journal article" date="2020" name="mSystems">
        <title>Genome- and Community-Level Interaction Insights into Carbon Utilization and Element Cycling Functions of Hydrothermarchaeota in Hydrothermal Sediment.</title>
        <authorList>
            <person name="Zhou Z."/>
            <person name="Liu Y."/>
            <person name="Xu W."/>
            <person name="Pan J."/>
            <person name="Luo Z.H."/>
            <person name="Li M."/>
        </authorList>
    </citation>
    <scope>NUCLEOTIDE SEQUENCE [LARGE SCALE GENOMIC DNA]</scope>
    <source>
        <strain evidence="3">SpSt-791</strain>
    </source>
</reference>
<evidence type="ECO:0000256" key="2">
    <source>
        <dbReference type="ARBA" id="ARBA00022737"/>
    </source>
</evidence>